<dbReference type="Proteomes" id="UP000250462">
    <property type="component" value="Unassembled WGS sequence"/>
</dbReference>
<keyword evidence="1" id="KW-0472">Membrane</keyword>
<feature type="domain" description="DUF7847" evidence="2">
    <location>
        <begin position="9"/>
        <end position="297"/>
    </location>
</feature>
<organism evidence="3 4">
    <name type="scientific">Phytoactinopolyspora halophila</name>
    <dbReference type="NCBI Taxonomy" id="1981511"/>
    <lineage>
        <taxon>Bacteria</taxon>
        <taxon>Bacillati</taxon>
        <taxon>Actinomycetota</taxon>
        <taxon>Actinomycetes</taxon>
        <taxon>Jiangellales</taxon>
        <taxon>Jiangellaceae</taxon>
        <taxon>Phytoactinopolyspora</taxon>
    </lineage>
</organism>
<gene>
    <name evidence="3" type="ORF">DPM12_01115</name>
</gene>
<evidence type="ECO:0000313" key="3">
    <source>
        <dbReference type="EMBL" id="RAW18705.1"/>
    </source>
</evidence>
<reference evidence="3 4" key="1">
    <citation type="submission" date="2018-06" db="EMBL/GenBank/DDBJ databases">
        <title>Phytoactinopolyspora halophila sp. nov., a novel halophilic actinomycete isolated from a saline soil in China.</title>
        <authorList>
            <person name="Tang S.-K."/>
        </authorList>
    </citation>
    <scope>NUCLEOTIDE SEQUENCE [LARGE SCALE GENOMIC DNA]</scope>
    <source>
        <strain evidence="3 4">YIM 96934</strain>
    </source>
</reference>
<keyword evidence="4" id="KW-1185">Reference proteome</keyword>
<evidence type="ECO:0000313" key="4">
    <source>
        <dbReference type="Proteomes" id="UP000250462"/>
    </source>
</evidence>
<keyword evidence="1" id="KW-0812">Transmembrane</keyword>
<dbReference type="AlphaFoldDB" id="A0A329R241"/>
<dbReference type="Pfam" id="PF25231">
    <property type="entry name" value="DUF7847"/>
    <property type="match status" value="1"/>
</dbReference>
<proteinExistence type="predicted"/>
<comment type="caution">
    <text evidence="3">The sequence shown here is derived from an EMBL/GenBank/DDBJ whole genome shotgun (WGS) entry which is preliminary data.</text>
</comment>
<accession>A0A329R241</accession>
<sequence length="334" mass="35509">MIPLRPLGVGEILDGAVTTIRRNPRVMLGLSAAVAIISQLVAIPFVWMLVDEAATLEELEQQRAVTEEELLNFFGTAIGGLAIVMLVTWIATVFLTGMLTVVVGRAVLGENLSLADTWGHTKPRLLRLFGLTILYTLIWSGPGLVVILAAVAMVATDAPAAAVGMLALGLIAAVLIGIWLLVLFALATPALMLETTSRADGDPVPIGIIAALRRSSRLVMRSWWRVFGILLLVMIIVFIVSQVVSIPFSLPATLGDGDMFTMAGMSFGALVVNTLGSIVSATITAPFSAGATALLYVDQRIRREALDIELARAADVELPHRSDDGQHGNTLGPR</sequence>
<evidence type="ECO:0000259" key="2">
    <source>
        <dbReference type="Pfam" id="PF25231"/>
    </source>
</evidence>
<dbReference type="PANTHER" id="PTHR33133">
    <property type="entry name" value="OS08G0107100 PROTEIN-RELATED"/>
    <property type="match status" value="1"/>
</dbReference>
<dbReference type="InterPro" id="IPR057169">
    <property type="entry name" value="DUF7847"/>
</dbReference>
<dbReference type="EMBL" id="QMIG01000001">
    <property type="protein sequence ID" value="RAW18705.1"/>
    <property type="molecule type" value="Genomic_DNA"/>
</dbReference>
<feature type="transmembrane region" description="Helical" evidence="1">
    <location>
        <begin position="28"/>
        <end position="50"/>
    </location>
</feature>
<feature type="transmembrane region" description="Helical" evidence="1">
    <location>
        <begin position="128"/>
        <end position="155"/>
    </location>
</feature>
<feature type="transmembrane region" description="Helical" evidence="1">
    <location>
        <begin position="161"/>
        <end position="188"/>
    </location>
</feature>
<feature type="transmembrane region" description="Helical" evidence="1">
    <location>
        <begin position="270"/>
        <end position="297"/>
    </location>
</feature>
<feature type="transmembrane region" description="Helical" evidence="1">
    <location>
        <begin position="223"/>
        <end position="250"/>
    </location>
</feature>
<protein>
    <recommendedName>
        <fullName evidence="2">DUF7847 domain-containing protein</fullName>
    </recommendedName>
</protein>
<dbReference type="PANTHER" id="PTHR33133:SF1">
    <property type="entry name" value="EXPRESSED PROTEIN-RELATED"/>
    <property type="match status" value="1"/>
</dbReference>
<name>A0A329R241_9ACTN</name>
<feature type="transmembrane region" description="Helical" evidence="1">
    <location>
        <begin position="70"/>
        <end position="95"/>
    </location>
</feature>
<evidence type="ECO:0000256" key="1">
    <source>
        <dbReference type="SAM" id="Phobius"/>
    </source>
</evidence>
<keyword evidence="1" id="KW-1133">Transmembrane helix</keyword>